<evidence type="ECO:0000256" key="1">
    <source>
        <dbReference type="ARBA" id="ARBA00001933"/>
    </source>
</evidence>
<dbReference type="Gene3D" id="3.40.640.10">
    <property type="entry name" value="Type I PLP-dependent aspartate aminotransferase-like (Major domain)"/>
    <property type="match status" value="1"/>
</dbReference>
<dbReference type="EMBL" id="HBGG01015741">
    <property type="protein sequence ID" value="CAD9205829.1"/>
    <property type="molecule type" value="Transcribed_RNA"/>
</dbReference>
<dbReference type="AlphaFoldDB" id="A0A7S1X234"/>
<name>A0A7S1X234_9CHLO</name>
<keyword evidence="3" id="KW-0032">Aminotransferase</keyword>
<organism evidence="7">
    <name type="scientific">Tetraselmis chuii</name>
    <dbReference type="NCBI Taxonomy" id="63592"/>
    <lineage>
        <taxon>Eukaryota</taxon>
        <taxon>Viridiplantae</taxon>
        <taxon>Chlorophyta</taxon>
        <taxon>core chlorophytes</taxon>
        <taxon>Chlorodendrophyceae</taxon>
        <taxon>Chlorodendrales</taxon>
        <taxon>Chlorodendraceae</taxon>
        <taxon>Tetraselmis</taxon>
    </lineage>
</organism>
<gene>
    <name evidence="7" type="ORF">TCHU04912_LOCUS8065</name>
</gene>
<comment type="cofactor">
    <cofactor evidence="1">
        <name>pyridoxal 5'-phosphate</name>
        <dbReference type="ChEBI" id="CHEBI:597326"/>
    </cofactor>
</comment>
<evidence type="ECO:0000256" key="2">
    <source>
        <dbReference type="ARBA" id="ARBA00007441"/>
    </source>
</evidence>
<dbReference type="GO" id="GO:0030170">
    <property type="term" value="F:pyridoxal phosphate binding"/>
    <property type="evidence" value="ECO:0007669"/>
    <property type="project" value="InterPro"/>
</dbReference>
<sequence>MTGWRLGWIVLPPDLVRPVDKLASNFYISAPTVSQVAAITALDCDEELQENLHRYARNREILLDGLPKAGFKELAPSDGAFYVYADVRHITPHAGEFCKDMLESTGVAATPGMDFDPEDGHHFVRFSYCGSTEATQEAVKRLQQWMSAN</sequence>
<dbReference type="GO" id="GO:0008483">
    <property type="term" value="F:transaminase activity"/>
    <property type="evidence" value="ECO:0007669"/>
    <property type="project" value="UniProtKB-KW"/>
</dbReference>
<dbReference type="GO" id="GO:0006520">
    <property type="term" value="P:amino acid metabolic process"/>
    <property type="evidence" value="ECO:0007669"/>
    <property type="project" value="InterPro"/>
</dbReference>
<dbReference type="CDD" id="cd00609">
    <property type="entry name" value="AAT_like"/>
    <property type="match status" value="1"/>
</dbReference>
<dbReference type="InterPro" id="IPR050596">
    <property type="entry name" value="AspAT/PAT-like"/>
</dbReference>
<dbReference type="InterPro" id="IPR004839">
    <property type="entry name" value="Aminotransferase_I/II_large"/>
</dbReference>
<evidence type="ECO:0000256" key="3">
    <source>
        <dbReference type="ARBA" id="ARBA00022576"/>
    </source>
</evidence>
<dbReference type="Pfam" id="PF00155">
    <property type="entry name" value="Aminotran_1_2"/>
    <property type="match status" value="1"/>
</dbReference>
<dbReference type="PANTHER" id="PTHR46383">
    <property type="entry name" value="ASPARTATE AMINOTRANSFERASE"/>
    <property type="match status" value="1"/>
</dbReference>
<evidence type="ECO:0000259" key="6">
    <source>
        <dbReference type="Pfam" id="PF00155"/>
    </source>
</evidence>
<dbReference type="SUPFAM" id="SSF53383">
    <property type="entry name" value="PLP-dependent transferases"/>
    <property type="match status" value="1"/>
</dbReference>
<accession>A0A7S1X234</accession>
<proteinExistence type="inferred from homology"/>
<evidence type="ECO:0000313" key="7">
    <source>
        <dbReference type="EMBL" id="CAD9205829.1"/>
    </source>
</evidence>
<dbReference type="InterPro" id="IPR015421">
    <property type="entry name" value="PyrdxlP-dep_Trfase_major"/>
</dbReference>
<evidence type="ECO:0000256" key="4">
    <source>
        <dbReference type="ARBA" id="ARBA00022679"/>
    </source>
</evidence>
<dbReference type="InterPro" id="IPR015424">
    <property type="entry name" value="PyrdxlP-dep_Trfase"/>
</dbReference>
<keyword evidence="4" id="KW-0808">Transferase</keyword>
<dbReference type="PANTHER" id="PTHR46383:SF2">
    <property type="entry name" value="AMINOTRANSFERASE"/>
    <property type="match status" value="1"/>
</dbReference>
<reference evidence="7" key="1">
    <citation type="submission" date="2021-01" db="EMBL/GenBank/DDBJ databases">
        <authorList>
            <person name="Corre E."/>
            <person name="Pelletier E."/>
            <person name="Niang G."/>
            <person name="Scheremetjew M."/>
            <person name="Finn R."/>
            <person name="Kale V."/>
            <person name="Holt S."/>
            <person name="Cochrane G."/>
            <person name="Meng A."/>
            <person name="Brown T."/>
            <person name="Cohen L."/>
        </authorList>
    </citation>
    <scope>NUCLEOTIDE SEQUENCE</scope>
    <source>
        <strain evidence="7">PLY429</strain>
    </source>
</reference>
<comment type="similarity">
    <text evidence="2">Belongs to the class-I pyridoxal-phosphate-dependent aminotransferase family.</text>
</comment>
<keyword evidence="5" id="KW-0663">Pyridoxal phosphate</keyword>
<protein>
    <recommendedName>
        <fullName evidence="6">Aminotransferase class I/classII large domain-containing protein</fullName>
    </recommendedName>
</protein>
<evidence type="ECO:0000256" key="5">
    <source>
        <dbReference type="ARBA" id="ARBA00022898"/>
    </source>
</evidence>
<feature type="domain" description="Aminotransferase class I/classII large" evidence="6">
    <location>
        <begin position="1"/>
        <end position="142"/>
    </location>
</feature>